<dbReference type="InterPro" id="IPR023779">
    <property type="entry name" value="Chromodomain_CS"/>
</dbReference>
<dbReference type="CTD" id="36378926"/>
<dbReference type="OrthoDB" id="433924at2759"/>
<feature type="compositionally biased region" description="Basic residues" evidence="3">
    <location>
        <begin position="272"/>
        <end position="296"/>
    </location>
</feature>
<dbReference type="GO" id="GO:0005634">
    <property type="term" value="C:nucleus"/>
    <property type="evidence" value="ECO:0007669"/>
    <property type="project" value="UniProtKB-SubCell"/>
</dbReference>
<feature type="domain" description="Chromo" evidence="4">
    <location>
        <begin position="210"/>
        <end position="269"/>
    </location>
</feature>
<evidence type="ECO:0000256" key="1">
    <source>
        <dbReference type="ARBA" id="ARBA00004123"/>
    </source>
</evidence>
<dbReference type="InterPro" id="IPR023780">
    <property type="entry name" value="Chromo_domain"/>
</dbReference>
<dbReference type="PANTHER" id="PTHR22812">
    <property type="entry name" value="CHROMOBOX PROTEIN"/>
    <property type="match status" value="1"/>
</dbReference>
<dbReference type="SUPFAM" id="SSF54160">
    <property type="entry name" value="Chromo domain-like"/>
    <property type="match status" value="2"/>
</dbReference>
<feature type="region of interest" description="Disordered" evidence="3">
    <location>
        <begin position="267"/>
        <end position="296"/>
    </location>
</feature>
<organism evidence="5">
    <name type="scientific">Strongyloides ratti</name>
    <name type="common">Parasitic roundworm</name>
    <dbReference type="NCBI Taxonomy" id="34506"/>
    <lineage>
        <taxon>Eukaryota</taxon>
        <taxon>Metazoa</taxon>
        <taxon>Ecdysozoa</taxon>
        <taxon>Nematoda</taxon>
        <taxon>Chromadorea</taxon>
        <taxon>Rhabditida</taxon>
        <taxon>Tylenchina</taxon>
        <taxon>Panagrolaimomorpha</taxon>
        <taxon>Strongyloidoidea</taxon>
        <taxon>Strongyloididae</taxon>
        <taxon>Strongyloides</taxon>
    </lineage>
</organism>
<proteinExistence type="predicted"/>
<reference evidence="7" key="2">
    <citation type="submission" date="2020-12" db="UniProtKB">
        <authorList>
            <consortium name="WormBaseParasite"/>
        </authorList>
    </citation>
    <scope>IDENTIFICATION</scope>
</reference>
<dbReference type="PROSITE" id="PS50013">
    <property type="entry name" value="CHROMO_2"/>
    <property type="match status" value="2"/>
</dbReference>
<reference evidence="5 6" key="1">
    <citation type="submission" date="2014-09" db="EMBL/GenBank/DDBJ databases">
        <authorList>
            <person name="Martin A.A."/>
        </authorList>
    </citation>
    <scope>NUCLEOTIDE SEQUENCE</scope>
    <source>
        <strain evidence="6">ED321</strain>
        <strain evidence="5">ED321 Heterogonic</strain>
    </source>
</reference>
<evidence type="ECO:0000313" key="8">
    <source>
        <dbReference type="WormBase" id="SRAE_2000123000"/>
    </source>
</evidence>
<feature type="region of interest" description="Disordered" evidence="3">
    <location>
        <begin position="145"/>
        <end position="187"/>
    </location>
</feature>
<comment type="subcellular location">
    <subcellularLocation>
        <location evidence="1">Nucleus</location>
    </subcellularLocation>
</comment>
<protein>
    <submittedName>
        <fullName evidence="5 7">Chromo domain/shadow and Chromo domain-like and Chromo domain-containing protein</fullName>
    </submittedName>
</protein>
<keyword evidence="6" id="KW-1185">Reference proteome</keyword>
<dbReference type="InterPro" id="IPR016197">
    <property type="entry name" value="Chromo-like_dom_sf"/>
</dbReference>
<evidence type="ECO:0000259" key="4">
    <source>
        <dbReference type="PROSITE" id="PS50013"/>
    </source>
</evidence>
<name>A0A090L9Z3_STRRB</name>
<gene>
    <name evidence="5 7 8" type="ORF">SRAE_2000123000</name>
</gene>
<dbReference type="Gene3D" id="2.40.50.40">
    <property type="match status" value="2"/>
</dbReference>
<evidence type="ECO:0000313" key="5">
    <source>
        <dbReference type="EMBL" id="CEF66562.1"/>
    </source>
</evidence>
<dbReference type="STRING" id="34506.A0A090L9Z3"/>
<dbReference type="SMART" id="SM00298">
    <property type="entry name" value="CHROMO"/>
    <property type="match status" value="2"/>
</dbReference>
<dbReference type="PROSITE" id="PS00598">
    <property type="entry name" value="CHROMO_1"/>
    <property type="match status" value="1"/>
</dbReference>
<feature type="domain" description="Chromo" evidence="4">
    <location>
        <begin position="15"/>
        <end position="52"/>
    </location>
</feature>
<dbReference type="WBParaSite" id="SRAE_2000123000.1">
    <property type="protein sequence ID" value="SRAE_2000123000.1"/>
    <property type="gene ID" value="WBGene00261432"/>
</dbReference>
<evidence type="ECO:0000313" key="7">
    <source>
        <dbReference type="WBParaSite" id="SRAE_2000123000.1"/>
    </source>
</evidence>
<dbReference type="InterPro" id="IPR051219">
    <property type="entry name" value="Heterochromatin_chromo-domain"/>
</dbReference>
<keyword evidence="2" id="KW-0539">Nucleus</keyword>
<dbReference type="RefSeq" id="XP_024505762.1">
    <property type="nucleotide sequence ID" value="XM_024652157.1"/>
</dbReference>
<evidence type="ECO:0000313" key="6">
    <source>
        <dbReference type="Proteomes" id="UP000035682"/>
    </source>
</evidence>
<sequence>MARSGYSYSRSRNIFVAEKILDKKERSGITLYKVKWVGYPSNQCTWEPRTGLNRFLIKKFEKTISQGTSLLSSDTGKDSYVTEKKPKRTSTFKKDSVVATKKPTMKCESINYNNNESSQEINSTQRKTKTSKSLTFQNDNIIRRRSSRLSMPSTDNKATGSMQKIDNKNSLPTKPYTLRSSSVRKSEKMPIAEKVNKIKYNDKPLGEGVYEVEKIVDYDVRSDGVKIYKVRWLGYSPTFDTWETLDAFDDPNFVVKCEKSIVNKTLPSKSKRETRHKFMKRTKDKRFKKGRKIRRK</sequence>
<dbReference type="EMBL" id="LN609529">
    <property type="protein sequence ID" value="CEF66562.1"/>
    <property type="molecule type" value="Genomic_DNA"/>
</dbReference>
<dbReference type="AlphaFoldDB" id="A0A090L9Z3"/>
<feature type="compositionally biased region" description="Polar residues" evidence="3">
    <location>
        <begin position="148"/>
        <end position="183"/>
    </location>
</feature>
<accession>A0A090L9Z3</accession>
<dbReference type="CDD" id="cd00024">
    <property type="entry name" value="CD_CSD"/>
    <property type="match status" value="2"/>
</dbReference>
<dbReference type="WormBase" id="SRAE_2000123000">
    <property type="protein sequence ID" value="SRP11436"/>
    <property type="gene ID" value="WBGene00261432"/>
</dbReference>
<dbReference type="Pfam" id="PF00385">
    <property type="entry name" value="Chromo"/>
    <property type="match status" value="2"/>
</dbReference>
<dbReference type="InterPro" id="IPR000953">
    <property type="entry name" value="Chromo/chromo_shadow_dom"/>
</dbReference>
<evidence type="ECO:0000256" key="3">
    <source>
        <dbReference type="SAM" id="MobiDB-lite"/>
    </source>
</evidence>
<evidence type="ECO:0000256" key="2">
    <source>
        <dbReference type="ARBA" id="ARBA00023242"/>
    </source>
</evidence>
<dbReference type="GeneID" id="36378926"/>
<dbReference type="Proteomes" id="UP000035682">
    <property type="component" value="Unplaced"/>
</dbReference>